<keyword evidence="3" id="KW-1185">Reference proteome</keyword>
<dbReference type="PANTHER" id="PTHR32411">
    <property type="entry name" value="CYSTEINE-RICH REPEAT SECRETORY PROTEIN 38-RELATED"/>
    <property type="match status" value="1"/>
</dbReference>
<keyword evidence="1" id="KW-0732">Signal</keyword>
<dbReference type="PANTHER" id="PTHR32411:SF43">
    <property type="entry name" value="CYSTEINE-RICH REPEAT SECRETORY PROTEIN 38"/>
    <property type="match status" value="1"/>
</dbReference>
<name>A0AAW0JIU1_QUESU</name>
<feature type="signal peptide" evidence="1">
    <location>
        <begin position="1"/>
        <end position="25"/>
    </location>
</feature>
<sequence length="165" mass="18465">MADLKIPTSLLLLLSLLNLFSRSEAAPTFTDHYCSNSSFFTKNNIRNHCPLDKVILIWYDECTICYTNQSDLNNLVPSVNFNTTAQNFTSGCKFYELGDALLIVLESAVGSLPMYCTGKEGGTVVLPSSNIRYELYPFFNYAASSIPLSPLPRGTLYINFFFLPQ</sequence>
<accession>A0AAW0JIU1</accession>
<evidence type="ECO:0000256" key="1">
    <source>
        <dbReference type="SAM" id="SignalP"/>
    </source>
</evidence>
<feature type="chain" id="PRO_5043441022" evidence="1">
    <location>
        <begin position="26"/>
        <end position="165"/>
    </location>
</feature>
<comment type="caution">
    <text evidence="2">The sequence shown here is derived from an EMBL/GenBank/DDBJ whole genome shotgun (WGS) entry which is preliminary data.</text>
</comment>
<gene>
    <name evidence="2" type="primary">CRK25_3</name>
    <name evidence="2" type="ORF">CFP56_032361</name>
</gene>
<protein>
    <submittedName>
        <fullName evidence="2">Cysteine-rich receptor-like protein kinase 25</fullName>
    </submittedName>
</protein>
<evidence type="ECO:0000313" key="2">
    <source>
        <dbReference type="EMBL" id="KAK7826199.1"/>
    </source>
</evidence>
<evidence type="ECO:0000313" key="3">
    <source>
        <dbReference type="Proteomes" id="UP000237347"/>
    </source>
</evidence>
<dbReference type="GO" id="GO:0016301">
    <property type="term" value="F:kinase activity"/>
    <property type="evidence" value="ECO:0007669"/>
    <property type="project" value="UniProtKB-KW"/>
</dbReference>
<reference evidence="2 3" key="1">
    <citation type="journal article" date="2018" name="Sci. Data">
        <title>The draft genome sequence of cork oak.</title>
        <authorList>
            <person name="Ramos A.M."/>
            <person name="Usie A."/>
            <person name="Barbosa P."/>
            <person name="Barros P.M."/>
            <person name="Capote T."/>
            <person name="Chaves I."/>
            <person name="Simoes F."/>
            <person name="Abreu I."/>
            <person name="Carrasquinho I."/>
            <person name="Faro C."/>
            <person name="Guimaraes J.B."/>
            <person name="Mendonca D."/>
            <person name="Nobrega F."/>
            <person name="Rodrigues L."/>
            <person name="Saibo N.J.M."/>
            <person name="Varela M.C."/>
            <person name="Egas C."/>
            <person name="Matos J."/>
            <person name="Miguel C.M."/>
            <person name="Oliveira M.M."/>
            <person name="Ricardo C.P."/>
            <person name="Goncalves S."/>
        </authorList>
    </citation>
    <scope>NUCLEOTIDE SEQUENCE [LARGE SCALE GENOMIC DNA]</scope>
    <source>
        <strain evidence="3">cv. HL8</strain>
    </source>
</reference>
<dbReference type="Proteomes" id="UP000237347">
    <property type="component" value="Unassembled WGS sequence"/>
</dbReference>
<dbReference type="InterPro" id="IPR050581">
    <property type="entry name" value="CRR_secretory_protein"/>
</dbReference>
<dbReference type="AlphaFoldDB" id="A0AAW0JIU1"/>
<organism evidence="2 3">
    <name type="scientific">Quercus suber</name>
    <name type="common">Cork oak</name>
    <dbReference type="NCBI Taxonomy" id="58331"/>
    <lineage>
        <taxon>Eukaryota</taxon>
        <taxon>Viridiplantae</taxon>
        <taxon>Streptophyta</taxon>
        <taxon>Embryophyta</taxon>
        <taxon>Tracheophyta</taxon>
        <taxon>Spermatophyta</taxon>
        <taxon>Magnoliopsida</taxon>
        <taxon>eudicotyledons</taxon>
        <taxon>Gunneridae</taxon>
        <taxon>Pentapetalae</taxon>
        <taxon>rosids</taxon>
        <taxon>fabids</taxon>
        <taxon>Fagales</taxon>
        <taxon>Fagaceae</taxon>
        <taxon>Quercus</taxon>
    </lineage>
</organism>
<proteinExistence type="predicted"/>
<dbReference type="EMBL" id="PKMF04000551">
    <property type="protein sequence ID" value="KAK7826199.1"/>
    <property type="molecule type" value="Genomic_DNA"/>
</dbReference>